<comment type="similarity">
    <text evidence="1">Belongs to the 'GDXG' lipolytic enzyme family.</text>
</comment>
<dbReference type="OrthoDB" id="5729797at2"/>
<keyword evidence="2" id="KW-0378">Hydrolase</keyword>
<dbReference type="EMBL" id="CP022684">
    <property type="protein sequence ID" value="AUM11341.1"/>
    <property type="molecule type" value="Genomic_DNA"/>
</dbReference>
<dbReference type="SUPFAM" id="SSF53474">
    <property type="entry name" value="alpha/beta-Hydrolases"/>
    <property type="match status" value="1"/>
</dbReference>
<dbReference type="Gene3D" id="3.40.50.1820">
    <property type="entry name" value="alpha/beta hydrolase"/>
    <property type="match status" value="1"/>
</dbReference>
<protein>
    <recommendedName>
        <fullName evidence="4">Alpha/beta hydrolase fold-3 domain-containing protein</fullName>
    </recommendedName>
</protein>
<dbReference type="PANTHER" id="PTHR48081">
    <property type="entry name" value="AB HYDROLASE SUPERFAMILY PROTEIN C4A8.06C"/>
    <property type="match status" value="1"/>
</dbReference>
<organism evidence="5 6">
    <name type="scientific">Ketobacter alkanivorans</name>
    <dbReference type="NCBI Taxonomy" id="1917421"/>
    <lineage>
        <taxon>Bacteria</taxon>
        <taxon>Pseudomonadati</taxon>
        <taxon>Pseudomonadota</taxon>
        <taxon>Gammaproteobacteria</taxon>
        <taxon>Pseudomonadales</taxon>
        <taxon>Ketobacteraceae</taxon>
        <taxon>Ketobacter</taxon>
    </lineage>
</organism>
<evidence type="ECO:0000259" key="4">
    <source>
        <dbReference type="Pfam" id="PF07859"/>
    </source>
</evidence>
<dbReference type="PROSITE" id="PS01173">
    <property type="entry name" value="LIPASE_GDXG_HIS"/>
    <property type="match status" value="1"/>
</dbReference>
<reference evidence="6" key="1">
    <citation type="submission" date="2017-08" db="EMBL/GenBank/DDBJ databases">
        <title>Direct submision.</title>
        <authorList>
            <person name="Kim S.-J."/>
            <person name="Rhee S.-K."/>
        </authorList>
    </citation>
    <scope>NUCLEOTIDE SEQUENCE [LARGE SCALE GENOMIC DNA]</scope>
    <source>
        <strain evidence="6">GI5</strain>
    </source>
</reference>
<gene>
    <name evidence="5" type="ORF">Kalk_02370</name>
</gene>
<sequence length="312" mass="34212">MSVCHMTCSSGRVPVTLVNTLMRSPFAPDLSVEPEKIKHSRNSMNFFGRIMPVARGVKIKPITYGGVVCEEHQPRHAPTNRVVLYFHGGGYCVGSPISHRHIISRLAKEAGMRAVAPDYRKAPEHSCPAPIDDAVMVYKDLLKEGIKAGNIYLAGDSAGGNLVLATLIKLRDLNLPLPAAACCISPWTDLSMSGETISSKEDVDLLLTPKLLDQFAVHYSAGTPAQERGNSPQLSPLAADLNQLPPLLIQVGSEEILLDDSVRLAEKAKKSGVQVELQIWEKMQHVWHYTFPLLKDGRIAISEIASFFDRNQ</sequence>
<feature type="domain" description="Alpha/beta hydrolase fold-3" evidence="4">
    <location>
        <begin position="83"/>
        <end position="288"/>
    </location>
</feature>
<dbReference type="Proteomes" id="UP000235116">
    <property type="component" value="Chromosome"/>
</dbReference>
<dbReference type="InterPro" id="IPR029058">
    <property type="entry name" value="AB_hydrolase_fold"/>
</dbReference>
<dbReference type="AlphaFoldDB" id="A0A2K9LGS1"/>
<proteinExistence type="inferred from homology"/>
<dbReference type="InterPro" id="IPR050300">
    <property type="entry name" value="GDXG_lipolytic_enzyme"/>
</dbReference>
<evidence type="ECO:0000313" key="5">
    <source>
        <dbReference type="EMBL" id="AUM11341.1"/>
    </source>
</evidence>
<keyword evidence="6" id="KW-1185">Reference proteome</keyword>
<dbReference type="InterPro" id="IPR002168">
    <property type="entry name" value="Lipase_GDXG_HIS_AS"/>
</dbReference>
<accession>A0A2K9LGS1</accession>
<dbReference type="PROSITE" id="PS01174">
    <property type="entry name" value="LIPASE_GDXG_SER"/>
    <property type="match status" value="1"/>
</dbReference>
<dbReference type="GO" id="GO:0016787">
    <property type="term" value="F:hydrolase activity"/>
    <property type="evidence" value="ECO:0007669"/>
    <property type="project" value="UniProtKB-KW"/>
</dbReference>
<name>A0A2K9LGS1_9GAMM</name>
<dbReference type="KEGG" id="kak:Kalk_02370"/>
<dbReference type="InterPro" id="IPR033140">
    <property type="entry name" value="Lipase_GDXG_put_SER_AS"/>
</dbReference>
<evidence type="ECO:0000256" key="2">
    <source>
        <dbReference type="ARBA" id="ARBA00022801"/>
    </source>
</evidence>
<feature type="active site" evidence="3">
    <location>
        <position position="157"/>
    </location>
</feature>
<dbReference type="PANTHER" id="PTHR48081:SF8">
    <property type="entry name" value="ALPHA_BETA HYDROLASE FOLD-3 DOMAIN-CONTAINING PROTEIN-RELATED"/>
    <property type="match status" value="1"/>
</dbReference>
<evidence type="ECO:0000313" key="6">
    <source>
        <dbReference type="Proteomes" id="UP000235116"/>
    </source>
</evidence>
<dbReference type="InterPro" id="IPR013094">
    <property type="entry name" value="AB_hydrolase_3"/>
</dbReference>
<evidence type="ECO:0000256" key="1">
    <source>
        <dbReference type="ARBA" id="ARBA00010515"/>
    </source>
</evidence>
<dbReference type="Pfam" id="PF07859">
    <property type="entry name" value="Abhydrolase_3"/>
    <property type="match status" value="1"/>
</dbReference>
<dbReference type="RefSeq" id="WP_101892681.1">
    <property type="nucleotide sequence ID" value="NZ_CP022684.1"/>
</dbReference>
<evidence type="ECO:0000256" key="3">
    <source>
        <dbReference type="PROSITE-ProRule" id="PRU10038"/>
    </source>
</evidence>